<evidence type="ECO:0000259" key="3">
    <source>
        <dbReference type="Pfam" id="PF00296"/>
    </source>
</evidence>
<dbReference type="PANTHER" id="PTHR30011">
    <property type="entry name" value="ALKANESULFONATE MONOOXYGENASE-RELATED"/>
    <property type="match status" value="1"/>
</dbReference>
<dbReference type="InterPro" id="IPR051260">
    <property type="entry name" value="Diverse_substr_monoxygenases"/>
</dbReference>
<reference evidence="4" key="1">
    <citation type="journal article" date="2020" name="Stud. Mycol.">
        <title>101 Dothideomycetes genomes: a test case for predicting lifestyles and emergence of pathogens.</title>
        <authorList>
            <person name="Haridas S."/>
            <person name="Albert R."/>
            <person name="Binder M."/>
            <person name="Bloem J."/>
            <person name="Labutti K."/>
            <person name="Salamov A."/>
            <person name="Andreopoulos B."/>
            <person name="Baker S."/>
            <person name="Barry K."/>
            <person name="Bills G."/>
            <person name="Bluhm B."/>
            <person name="Cannon C."/>
            <person name="Castanera R."/>
            <person name="Culley D."/>
            <person name="Daum C."/>
            <person name="Ezra D."/>
            <person name="Gonzalez J."/>
            <person name="Henrissat B."/>
            <person name="Kuo A."/>
            <person name="Liang C."/>
            <person name="Lipzen A."/>
            <person name="Lutzoni F."/>
            <person name="Magnuson J."/>
            <person name="Mondo S."/>
            <person name="Nolan M."/>
            <person name="Ohm R."/>
            <person name="Pangilinan J."/>
            <person name="Park H.-J."/>
            <person name="Ramirez L."/>
            <person name="Alfaro M."/>
            <person name="Sun H."/>
            <person name="Tritt A."/>
            <person name="Yoshinaga Y."/>
            <person name="Zwiers L.-H."/>
            <person name="Turgeon B."/>
            <person name="Goodwin S."/>
            <person name="Spatafora J."/>
            <person name="Crous P."/>
            <person name="Grigoriev I."/>
        </authorList>
    </citation>
    <scope>NUCLEOTIDE SEQUENCE</scope>
    <source>
        <strain evidence="4">CBS 473.64</strain>
    </source>
</reference>
<dbReference type="PIRSF" id="PIRSF000337">
    <property type="entry name" value="NTA_MOA"/>
    <property type="match status" value="1"/>
</dbReference>
<feature type="domain" description="Luciferase-like" evidence="3">
    <location>
        <begin position="36"/>
        <end position="333"/>
    </location>
</feature>
<accession>A0A6A6RUE9</accession>
<dbReference type="SUPFAM" id="SSF51679">
    <property type="entry name" value="Bacterial luciferase-like"/>
    <property type="match status" value="1"/>
</dbReference>
<comment type="similarity">
    <text evidence="1">Belongs to the NtaA/SnaA/DszA monooxygenase family.</text>
</comment>
<dbReference type="Proteomes" id="UP000799753">
    <property type="component" value="Unassembled WGS sequence"/>
</dbReference>
<name>A0A6A6RUE9_9PLEO</name>
<feature type="compositionally biased region" description="Basic and acidic residues" evidence="2">
    <location>
        <begin position="452"/>
        <end position="471"/>
    </location>
</feature>
<evidence type="ECO:0000256" key="2">
    <source>
        <dbReference type="SAM" id="MobiDB-lite"/>
    </source>
</evidence>
<organism evidence="4 5">
    <name type="scientific">Massarina eburnea CBS 473.64</name>
    <dbReference type="NCBI Taxonomy" id="1395130"/>
    <lineage>
        <taxon>Eukaryota</taxon>
        <taxon>Fungi</taxon>
        <taxon>Dikarya</taxon>
        <taxon>Ascomycota</taxon>
        <taxon>Pezizomycotina</taxon>
        <taxon>Dothideomycetes</taxon>
        <taxon>Pleosporomycetidae</taxon>
        <taxon>Pleosporales</taxon>
        <taxon>Massarineae</taxon>
        <taxon>Massarinaceae</taxon>
        <taxon>Massarina</taxon>
    </lineage>
</organism>
<dbReference type="Gene3D" id="3.20.20.30">
    <property type="entry name" value="Luciferase-like domain"/>
    <property type="match status" value="1"/>
</dbReference>
<dbReference type="AlphaFoldDB" id="A0A6A6RUE9"/>
<dbReference type="InterPro" id="IPR011251">
    <property type="entry name" value="Luciferase-like_dom"/>
</dbReference>
<gene>
    <name evidence="4" type="ORF">P280DRAFT_528185</name>
</gene>
<protein>
    <submittedName>
        <fullName evidence="4">Alkanesulfonate monooxygenase</fullName>
    </submittedName>
</protein>
<dbReference type="GO" id="GO:0004497">
    <property type="term" value="F:monooxygenase activity"/>
    <property type="evidence" value="ECO:0007669"/>
    <property type="project" value="UniProtKB-KW"/>
</dbReference>
<evidence type="ECO:0000313" key="5">
    <source>
        <dbReference type="Proteomes" id="UP000799753"/>
    </source>
</evidence>
<dbReference type="GO" id="GO:0016705">
    <property type="term" value="F:oxidoreductase activity, acting on paired donors, with incorporation or reduction of molecular oxygen"/>
    <property type="evidence" value="ECO:0007669"/>
    <property type="project" value="InterPro"/>
</dbReference>
<keyword evidence="4" id="KW-0560">Oxidoreductase</keyword>
<feature type="region of interest" description="Disordered" evidence="2">
    <location>
        <begin position="449"/>
        <end position="471"/>
    </location>
</feature>
<proteinExistence type="inferred from homology"/>
<keyword evidence="4" id="KW-0503">Monooxygenase</keyword>
<dbReference type="EMBL" id="MU006788">
    <property type="protein sequence ID" value="KAF2638817.1"/>
    <property type="molecule type" value="Genomic_DNA"/>
</dbReference>
<sequence length="471" mass="52050">MGEAIVSTPKKWIINAFTMSTPGHLASGLWRHPRNRTAQYTDLEYWTDLAKILEEGKFHGLFIADVLGHYGVYKGAGNIDPSLPGATQFPISDPFLPISAMAAVTKRLSFGITASTTYENPFLLARRFSTLDHLTKGRVAWNAVTSHLESAAQNVGLETQIPHDERYQMAEEYLTATYKLWEGSWRDDAVVKDVEKGIYAVPGRVRYVNHEGKYFKTAGPLTTEPSPQRTPFLFQAGTSTAGKAFATKHAECMFLTGMDVKGIRKSVDDIRRLAAENGRDPNSIKTVAGILVVVDETDEKAKAKYEDYLSYAELEGALTLFGGWTGTDLSLIDDDDDLKFTGPGAIQSLVSSWSATIPGSDTIKWTKKRVAQELAIGGPHEKAIGSPTTVANILQKYIDEAGVDGFNFSYAVNPGDFEDIIKYLLPELRTRGVIWDDYAGTTTRENYYADGKGPRLREDHPGSQYKWHGEA</sequence>
<dbReference type="OrthoDB" id="5561043at2759"/>
<dbReference type="InterPro" id="IPR036661">
    <property type="entry name" value="Luciferase-like_sf"/>
</dbReference>
<evidence type="ECO:0000256" key="1">
    <source>
        <dbReference type="ARBA" id="ARBA00033748"/>
    </source>
</evidence>
<evidence type="ECO:0000313" key="4">
    <source>
        <dbReference type="EMBL" id="KAF2638817.1"/>
    </source>
</evidence>
<keyword evidence="5" id="KW-1185">Reference proteome</keyword>
<dbReference type="InterPro" id="IPR016215">
    <property type="entry name" value="NTA_MOA"/>
</dbReference>
<dbReference type="NCBIfam" id="TIGR03860">
    <property type="entry name" value="FMN_nitrolo"/>
    <property type="match status" value="1"/>
</dbReference>
<dbReference type="PANTHER" id="PTHR30011:SF41">
    <property type="entry name" value="XENOBIOTIC COMPOUND MONOOXYGENASE, DSZA FAMILY (AFU_ORTHOLOGUE AFUA_3G15040)"/>
    <property type="match status" value="1"/>
</dbReference>
<dbReference type="Pfam" id="PF00296">
    <property type="entry name" value="Bac_luciferase"/>
    <property type="match status" value="1"/>
</dbReference>